<keyword evidence="1" id="KW-0472">Membrane</keyword>
<sequence length="36" mass="3701">MPPEAPSSLATLLFAAGAVVPFTVVLVCFVVGLVKR</sequence>
<dbReference type="AlphaFoldDB" id="A0A381R9A4"/>
<name>A0A381R9A4_9ZZZZ</name>
<keyword evidence="1" id="KW-0812">Transmembrane</keyword>
<accession>A0A381R9A4</accession>
<keyword evidence="1" id="KW-1133">Transmembrane helix</keyword>
<organism evidence="2">
    <name type="scientific">marine metagenome</name>
    <dbReference type="NCBI Taxonomy" id="408172"/>
    <lineage>
        <taxon>unclassified sequences</taxon>
        <taxon>metagenomes</taxon>
        <taxon>ecological metagenomes</taxon>
    </lineage>
</organism>
<reference evidence="2" key="1">
    <citation type="submission" date="2018-05" db="EMBL/GenBank/DDBJ databases">
        <authorList>
            <person name="Lanie J.A."/>
            <person name="Ng W.-L."/>
            <person name="Kazmierczak K.M."/>
            <person name="Andrzejewski T.M."/>
            <person name="Davidsen T.M."/>
            <person name="Wayne K.J."/>
            <person name="Tettelin H."/>
            <person name="Glass J.I."/>
            <person name="Rusch D."/>
            <person name="Podicherti R."/>
            <person name="Tsui H.-C.T."/>
            <person name="Winkler M.E."/>
        </authorList>
    </citation>
    <scope>NUCLEOTIDE SEQUENCE</scope>
</reference>
<gene>
    <name evidence="2" type="ORF">METZ01_LOCUS40648</name>
</gene>
<evidence type="ECO:0000313" key="2">
    <source>
        <dbReference type="EMBL" id="SUZ87794.1"/>
    </source>
</evidence>
<dbReference type="EMBL" id="UINC01001740">
    <property type="protein sequence ID" value="SUZ87794.1"/>
    <property type="molecule type" value="Genomic_DNA"/>
</dbReference>
<feature type="transmembrane region" description="Helical" evidence="1">
    <location>
        <begin position="12"/>
        <end position="34"/>
    </location>
</feature>
<evidence type="ECO:0000256" key="1">
    <source>
        <dbReference type="SAM" id="Phobius"/>
    </source>
</evidence>
<proteinExistence type="predicted"/>
<protein>
    <submittedName>
        <fullName evidence="2">Uncharacterized protein</fullName>
    </submittedName>
</protein>